<dbReference type="WBParaSite" id="SVE_0206800.1">
    <property type="protein sequence ID" value="SVE_0206800.1"/>
    <property type="gene ID" value="SVE_0206800"/>
</dbReference>
<evidence type="ECO:0000259" key="1">
    <source>
        <dbReference type="Pfam" id="PF00188"/>
    </source>
</evidence>
<reference evidence="2" key="1">
    <citation type="submission" date="2014-07" db="EMBL/GenBank/DDBJ databases">
        <authorList>
            <person name="Martin A.A"/>
            <person name="De Silva N."/>
        </authorList>
    </citation>
    <scope>NUCLEOTIDE SEQUENCE</scope>
</reference>
<dbReference type="Proteomes" id="UP000035680">
    <property type="component" value="Unassembled WGS sequence"/>
</dbReference>
<name>A0A0K0EZV8_STRVS</name>
<reference evidence="3" key="2">
    <citation type="submission" date="2015-08" db="UniProtKB">
        <authorList>
            <consortium name="WormBaseParasite"/>
        </authorList>
    </citation>
    <scope>IDENTIFICATION</scope>
</reference>
<organism evidence="2 3">
    <name type="scientific">Strongyloides venezuelensis</name>
    <name type="common">Threadworm</name>
    <dbReference type="NCBI Taxonomy" id="75913"/>
    <lineage>
        <taxon>Eukaryota</taxon>
        <taxon>Metazoa</taxon>
        <taxon>Ecdysozoa</taxon>
        <taxon>Nematoda</taxon>
        <taxon>Chromadorea</taxon>
        <taxon>Rhabditida</taxon>
        <taxon>Tylenchina</taxon>
        <taxon>Panagrolaimomorpha</taxon>
        <taxon>Strongyloidoidea</taxon>
        <taxon>Strongyloididae</taxon>
        <taxon>Strongyloides</taxon>
    </lineage>
</organism>
<dbReference type="InterPro" id="IPR035940">
    <property type="entry name" value="CAP_sf"/>
</dbReference>
<dbReference type="SUPFAM" id="SSF55797">
    <property type="entry name" value="PR-1-like"/>
    <property type="match status" value="1"/>
</dbReference>
<dbReference type="InterPro" id="IPR014044">
    <property type="entry name" value="CAP_dom"/>
</dbReference>
<sequence length="93" mass="10873">MELQRFAMRYAKHDKRLKLSLPSPDEIYYFCPSKKEYDPIEYWSEDKDLLNNKYIEKGIIDLSFSKLIGKSNTHIGCGVYGNENGIVTICKFL</sequence>
<evidence type="ECO:0000313" key="2">
    <source>
        <dbReference type="Proteomes" id="UP000035680"/>
    </source>
</evidence>
<dbReference type="Pfam" id="PF00188">
    <property type="entry name" value="CAP"/>
    <property type="match status" value="1"/>
</dbReference>
<feature type="domain" description="SCP" evidence="1">
    <location>
        <begin position="38"/>
        <end position="92"/>
    </location>
</feature>
<keyword evidence="2" id="KW-1185">Reference proteome</keyword>
<proteinExistence type="predicted"/>
<accession>A0A0K0EZV8</accession>
<protein>
    <submittedName>
        <fullName evidence="3">SCP domain-containing protein</fullName>
    </submittedName>
</protein>
<dbReference type="AlphaFoldDB" id="A0A0K0EZV8"/>
<evidence type="ECO:0000313" key="3">
    <source>
        <dbReference type="WBParaSite" id="SVE_0206800.1"/>
    </source>
</evidence>